<feature type="chain" id="PRO_5021457682" description="Alpha/beta fold hydrolase" evidence="1">
    <location>
        <begin position="29"/>
        <end position="404"/>
    </location>
</feature>
<evidence type="ECO:0000256" key="1">
    <source>
        <dbReference type="SAM" id="SignalP"/>
    </source>
</evidence>
<dbReference type="EMBL" id="BJMM01000003">
    <property type="protein sequence ID" value="GEB48347.1"/>
    <property type="molecule type" value="Genomic_DNA"/>
</dbReference>
<dbReference type="AlphaFoldDB" id="A0A4Y3QUH6"/>
<dbReference type="InterPro" id="IPR002918">
    <property type="entry name" value="Lipase_EstA/Esterase_EstB"/>
</dbReference>
<organism evidence="2 3">
    <name type="scientific">Streptomyces cacaoi</name>
    <dbReference type="NCBI Taxonomy" id="1898"/>
    <lineage>
        <taxon>Bacteria</taxon>
        <taxon>Bacillati</taxon>
        <taxon>Actinomycetota</taxon>
        <taxon>Actinomycetes</taxon>
        <taxon>Kitasatosporales</taxon>
        <taxon>Streptomycetaceae</taxon>
        <taxon>Streptomyces</taxon>
    </lineage>
</organism>
<evidence type="ECO:0000313" key="2">
    <source>
        <dbReference type="EMBL" id="GEB48347.1"/>
    </source>
</evidence>
<dbReference type="Proteomes" id="UP000319210">
    <property type="component" value="Unassembled WGS sequence"/>
</dbReference>
<accession>A0A4Y3QUH6</accession>
<protein>
    <recommendedName>
        <fullName evidence="4">Alpha/beta fold hydrolase</fullName>
    </recommendedName>
</protein>
<dbReference type="InterPro" id="IPR029058">
    <property type="entry name" value="AB_hydrolase_fold"/>
</dbReference>
<keyword evidence="1" id="KW-0732">Signal</keyword>
<dbReference type="PANTHER" id="PTHR32015">
    <property type="entry name" value="FASTING INDUCED LIPASE"/>
    <property type="match status" value="1"/>
</dbReference>
<dbReference type="GO" id="GO:0016298">
    <property type="term" value="F:lipase activity"/>
    <property type="evidence" value="ECO:0007669"/>
    <property type="project" value="TreeGrafter"/>
</dbReference>
<name>A0A4Y3QUH6_STRCI</name>
<dbReference type="SUPFAM" id="SSF53474">
    <property type="entry name" value="alpha/beta-Hydrolases"/>
    <property type="match status" value="1"/>
</dbReference>
<dbReference type="Gene3D" id="3.40.50.1820">
    <property type="entry name" value="alpha/beta hydrolase"/>
    <property type="match status" value="1"/>
</dbReference>
<keyword evidence="3" id="KW-1185">Reference proteome</keyword>
<reference evidence="2 3" key="1">
    <citation type="submission" date="2019-06" db="EMBL/GenBank/DDBJ databases">
        <title>Whole genome shotgun sequence of Streptomyces cacaoi subsp. cacaoi NBRC 12748.</title>
        <authorList>
            <person name="Hosoyama A."/>
            <person name="Uohara A."/>
            <person name="Ohji S."/>
            <person name="Ichikawa N."/>
        </authorList>
    </citation>
    <scope>NUCLEOTIDE SEQUENCE [LARGE SCALE GENOMIC DNA]</scope>
    <source>
        <strain evidence="2 3">NBRC 12748</strain>
    </source>
</reference>
<proteinExistence type="predicted"/>
<gene>
    <name evidence="2" type="ORF">SCA03_08980</name>
</gene>
<dbReference type="GO" id="GO:0016042">
    <property type="term" value="P:lipid catabolic process"/>
    <property type="evidence" value="ECO:0007669"/>
    <property type="project" value="InterPro"/>
</dbReference>
<dbReference type="Pfam" id="PF01674">
    <property type="entry name" value="Lipase_2"/>
    <property type="match status" value="1"/>
</dbReference>
<evidence type="ECO:0008006" key="4">
    <source>
        <dbReference type="Google" id="ProtNLM"/>
    </source>
</evidence>
<feature type="signal peptide" evidence="1">
    <location>
        <begin position="1"/>
        <end position="28"/>
    </location>
</feature>
<comment type="caution">
    <text evidence="2">The sequence shown here is derived from an EMBL/GenBank/DDBJ whole genome shotgun (WGS) entry which is preliminary data.</text>
</comment>
<dbReference type="PANTHER" id="PTHR32015:SF1">
    <property type="entry name" value="LIPASE"/>
    <property type="match status" value="1"/>
</dbReference>
<sequence>MVKGKPVQVSLALALLSAIALAVQPATAAPSLQQKFKHRPIVFVHGYNSASGVWGNMIDYAADYGYDRGELHAFNYSDLTYKGSRTEIEAIAKNRLAPYVTDLAKKSPDGKVDIVAHSMGGLVARAYLRWYGGAALTKHYVAMGTPQHGAAVANALKILCGAAFDVQCKQMQVDSDFIKALNSKDGPGPTPGPTKYATFRSNIGDEPYASACDELQLGWPWATLGNATNRVSPCIAHGDFYHDPWTQRRSLDFLQDSANTPQWVKTECTNLTHAKEKDNWVEAFVETCLVGRKKNNRTTVGPELSIRGCGYRRYFWKQWHYTGPNQSCFFHAVVDVAKNGNPAIQAGDNGPRRSRTIDTDFNKSDAYTGAAVYTDRYKSLHISAFHEGKSIDMPGWRSPSLAMP</sequence>
<evidence type="ECO:0000313" key="3">
    <source>
        <dbReference type="Proteomes" id="UP000319210"/>
    </source>
</evidence>